<feature type="region of interest" description="Disordered" evidence="1">
    <location>
        <begin position="89"/>
        <end position="113"/>
    </location>
</feature>
<comment type="caution">
    <text evidence="2">The sequence shown here is derived from an EMBL/GenBank/DDBJ whole genome shotgun (WGS) entry which is preliminary data.</text>
</comment>
<accession>A0AAE1JQP0</accession>
<protein>
    <submittedName>
        <fullName evidence="2">Uncharacterized protein</fullName>
    </submittedName>
</protein>
<proteinExistence type="predicted"/>
<gene>
    <name evidence="2" type="ORF">QN277_007072</name>
</gene>
<feature type="compositionally biased region" description="Low complexity" evidence="1">
    <location>
        <begin position="90"/>
        <end position="103"/>
    </location>
</feature>
<reference evidence="2" key="1">
    <citation type="submission" date="2023-10" db="EMBL/GenBank/DDBJ databases">
        <title>Chromosome-level genome of the transformable northern wattle, Acacia crassicarpa.</title>
        <authorList>
            <person name="Massaro I."/>
            <person name="Sinha N.R."/>
            <person name="Poethig S."/>
            <person name="Leichty A.R."/>
        </authorList>
    </citation>
    <scope>NUCLEOTIDE SEQUENCE</scope>
    <source>
        <strain evidence="2">Acra3RX</strain>
        <tissue evidence="2">Leaf</tissue>
    </source>
</reference>
<evidence type="ECO:0000256" key="1">
    <source>
        <dbReference type="SAM" id="MobiDB-lite"/>
    </source>
</evidence>
<sequence>MADHDRDLLHLSREDKVRSSFNCLPRCCFRNSSQHLKIKCSDFISRIGARDGRRRSASFHYDPLSYAMNFEDDTDDRYVDSLIRRDFAGRSSSSTRISSSSDSSRPRELAVSS</sequence>
<dbReference type="AlphaFoldDB" id="A0AAE1JQP0"/>
<dbReference type="EMBL" id="JAWXYG010000012">
    <property type="protein sequence ID" value="KAK4257494.1"/>
    <property type="molecule type" value="Genomic_DNA"/>
</dbReference>
<keyword evidence="3" id="KW-1185">Reference proteome</keyword>
<evidence type="ECO:0000313" key="3">
    <source>
        <dbReference type="Proteomes" id="UP001293593"/>
    </source>
</evidence>
<feature type="compositionally biased region" description="Basic and acidic residues" evidence="1">
    <location>
        <begin position="104"/>
        <end position="113"/>
    </location>
</feature>
<organism evidence="2 3">
    <name type="scientific">Acacia crassicarpa</name>
    <name type="common">northern wattle</name>
    <dbReference type="NCBI Taxonomy" id="499986"/>
    <lineage>
        <taxon>Eukaryota</taxon>
        <taxon>Viridiplantae</taxon>
        <taxon>Streptophyta</taxon>
        <taxon>Embryophyta</taxon>
        <taxon>Tracheophyta</taxon>
        <taxon>Spermatophyta</taxon>
        <taxon>Magnoliopsida</taxon>
        <taxon>eudicotyledons</taxon>
        <taxon>Gunneridae</taxon>
        <taxon>Pentapetalae</taxon>
        <taxon>rosids</taxon>
        <taxon>fabids</taxon>
        <taxon>Fabales</taxon>
        <taxon>Fabaceae</taxon>
        <taxon>Caesalpinioideae</taxon>
        <taxon>mimosoid clade</taxon>
        <taxon>Acacieae</taxon>
        <taxon>Acacia</taxon>
    </lineage>
</organism>
<evidence type="ECO:0000313" key="2">
    <source>
        <dbReference type="EMBL" id="KAK4257494.1"/>
    </source>
</evidence>
<dbReference type="Proteomes" id="UP001293593">
    <property type="component" value="Unassembled WGS sequence"/>
</dbReference>
<name>A0AAE1JQP0_9FABA</name>